<dbReference type="AlphaFoldDB" id="A0A8H5GYT2"/>
<evidence type="ECO:0000313" key="5">
    <source>
        <dbReference type="Proteomes" id="UP000559256"/>
    </source>
</evidence>
<feature type="coiled-coil region" evidence="3">
    <location>
        <begin position="536"/>
        <end position="566"/>
    </location>
</feature>
<keyword evidence="3" id="KW-0175">Coiled coil</keyword>
<evidence type="ECO:0000313" key="4">
    <source>
        <dbReference type="EMBL" id="KAF5373729.1"/>
    </source>
</evidence>
<dbReference type="PANTHER" id="PTHR45831">
    <property type="entry name" value="LD24721P"/>
    <property type="match status" value="1"/>
</dbReference>
<comment type="caution">
    <text evidence="4">The sequence shown here is derived from an EMBL/GenBank/DDBJ whole genome shotgun (WGS) entry which is preliminary data.</text>
</comment>
<name>A0A8H5GYT2_9AGAR</name>
<dbReference type="EMBL" id="JAACJM010000003">
    <property type="protein sequence ID" value="KAF5373729.1"/>
    <property type="molecule type" value="Genomic_DNA"/>
</dbReference>
<keyword evidence="5" id="KW-1185">Reference proteome</keyword>
<proteinExistence type="predicted"/>
<keyword evidence="2" id="KW-0802">TPR repeat</keyword>
<dbReference type="PANTHER" id="PTHR45831:SF2">
    <property type="entry name" value="LD24721P"/>
    <property type="match status" value="1"/>
</dbReference>
<dbReference type="InterPro" id="IPR047150">
    <property type="entry name" value="SGT"/>
</dbReference>
<organism evidence="4 5">
    <name type="scientific">Tetrapyrgos nigripes</name>
    <dbReference type="NCBI Taxonomy" id="182062"/>
    <lineage>
        <taxon>Eukaryota</taxon>
        <taxon>Fungi</taxon>
        <taxon>Dikarya</taxon>
        <taxon>Basidiomycota</taxon>
        <taxon>Agaricomycotina</taxon>
        <taxon>Agaricomycetes</taxon>
        <taxon>Agaricomycetidae</taxon>
        <taxon>Agaricales</taxon>
        <taxon>Marasmiineae</taxon>
        <taxon>Marasmiaceae</taxon>
        <taxon>Tetrapyrgos</taxon>
    </lineage>
</organism>
<keyword evidence="1" id="KW-0677">Repeat</keyword>
<evidence type="ECO:0008006" key="6">
    <source>
        <dbReference type="Google" id="ProtNLM"/>
    </source>
</evidence>
<dbReference type="GO" id="GO:0060090">
    <property type="term" value="F:molecular adaptor activity"/>
    <property type="evidence" value="ECO:0007669"/>
    <property type="project" value="TreeGrafter"/>
</dbReference>
<evidence type="ECO:0000256" key="1">
    <source>
        <dbReference type="ARBA" id="ARBA00022737"/>
    </source>
</evidence>
<dbReference type="Proteomes" id="UP000559256">
    <property type="component" value="Unassembled WGS sequence"/>
</dbReference>
<dbReference type="GO" id="GO:0016020">
    <property type="term" value="C:membrane"/>
    <property type="evidence" value="ECO:0007669"/>
    <property type="project" value="TreeGrafter"/>
</dbReference>
<sequence>MSQAQQVAQLKHDALLLSEKQEYEKAGQLYTKAMKLDNNADLWFNRAICRYNLKQYVGAAYDAAKVRLTAVFSAHPTHTYLQATNLDPKHTEAWVRLGLAYDALKQPWNSLPAWTQVSALLDKDTLSQTEQDLKTEYGGRMAEVSNAMANPPIKYTGLIAGKRRSASDPWLSALAASLRSGADSSEKRSSGLVFHAYREFVKGLEMLGPEMVPGDIETEQTNAIIHPFKSTVEQLSDAVLLHFGIISHFLNKSPTEKKEFKRRALLQVKAEARVVGVSLWVDGKDIDVIKKEARRRLQKEGWKNGSKWTVGLSSALTTTIHCWLLRAFILGDLFIQGNLTDRDSEQEETELFNLAVELIKWVRKEWSGVSVDDRGKVFELTFLNMVESKYLSAITKSPQHRRDLKERKSLASQVHDRCDQLIRSIDLQLSQKKLGTEDPNLKVSYYDVPKAWAMLEEDDGRVRTTREDIQITIDSANCIPKDDELHIRFLNLACRLLETFDGTTFQEMIDLSEQFNQALDSMLPIWLAPVQDHFQVDEYNDAVKLKKKALDRLEKAHKVLNELKDDGKPEDFLDKPMSEVAADVLKQKLISLALNDMLCGGTFSVFSIVNEDEELQGLVNYMAARESGAASA</sequence>
<protein>
    <recommendedName>
        <fullName evidence="6">TPR-like protein</fullName>
    </recommendedName>
</protein>
<dbReference type="OrthoDB" id="2423701at2759"/>
<gene>
    <name evidence="4" type="ORF">D9758_000726</name>
</gene>
<dbReference type="SUPFAM" id="SSF48452">
    <property type="entry name" value="TPR-like"/>
    <property type="match status" value="1"/>
</dbReference>
<evidence type="ECO:0000256" key="3">
    <source>
        <dbReference type="SAM" id="Coils"/>
    </source>
</evidence>
<evidence type="ECO:0000256" key="2">
    <source>
        <dbReference type="ARBA" id="ARBA00022803"/>
    </source>
</evidence>
<dbReference type="GO" id="GO:0072380">
    <property type="term" value="C:TRC complex"/>
    <property type="evidence" value="ECO:0007669"/>
    <property type="project" value="TreeGrafter"/>
</dbReference>
<dbReference type="InterPro" id="IPR011990">
    <property type="entry name" value="TPR-like_helical_dom_sf"/>
</dbReference>
<accession>A0A8H5GYT2</accession>
<reference evidence="4 5" key="1">
    <citation type="journal article" date="2020" name="ISME J.">
        <title>Uncovering the hidden diversity of litter-decomposition mechanisms in mushroom-forming fungi.</title>
        <authorList>
            <person name="Floudas D."/>
            <person name="Bentzer J."/>
            <person name="Ahren D."/>
            <person name="Johansson T."/>
            <person name="Persson P."/>
            <person name="Tunlid A."/>
        </authorList>
    </citation>
    <scope>NUCLEOTIDE SEQUENCE [LARGE SCALE GENOMIC DNA]</scope>
    <source>
        <strain evidence="4 5">CBS 291.85</strain>
    </source>
</reference>
<dbReference type="GO" id="GO:0006620">
    <property type="term" value="P:post-translational protein targeting to endoplasmic reticulum membrane"/>
    <property type="evidence" value="ECO:0007669"/>
    <property type="project" value="TreeGrafter"/>
</dbReference>
<dbReference type="Gene3D" id="1.25.40.10">
    <property type="entry name" value="Tetratricopeptide repeat domain"/>
    <property type="match status" value="1"/>
</dbReference>